<proteinExistence type="inferred from homology"/>
<dbReference type="GeneID" id="68615721"/>
<evidence type="ECO:0000256" key="4">
    <source>
        <dbReference type="ARBA" id="ARBA00022729"/>
    </source>
</evidence>
<comment type="similarity">
    <text evidence="2">Belongs to the bacterial solute-binding protein 1 family.</text>
</comment>
<evidence type="ECO:0000313" key="6">
    <source>
        <dbReference type="Proteomes" id="UP001501729"/>
    </source>
</evidence>
<dbReference type="Pfam" id="PF13416">
    <property type="entry name" value="SBP_bac_8"/>
    <property type="match status" value="1"/>
</dbReference>
<keyword evidence="6" id="KW-1185">Reference proteome</keyword>
<evidence type="ECO:0000313" key="5">
    <source>
        <dbReference type="EMBL" id="GAA5061238.1"/>
    </source>
</evidence>
<evidence type="ECO:0000256" key="3">
    <source>
        <dbReference type="ARBA" id="ARBA00022448"/>
    </source>
</evidence>
<accession>A0AAV3UP83</accession>
<dbReference type="AlphaFoldDB" id="A0AAV3UP83"/>
<keyword evidence="3" id="KW-0813">Transport</keyword>
<dbReference type="InterPro" id="IPR050490">
    <property type="entry name" value="Bact_solute-bd_prot1"/>
</dbReference>
<dbReference type="PANTHER" id="PTHR43649">
    <property type="entry name" value="ARABINOSE-BINDING PROTEIN-RELATED"/>
    <property type="match status" value="1"/>
</dbReference>
<dbReference type="EMBL" id="BAABKX010000019">
    <property type="protein sequence ID" value="GAA5061238.1"/>
    <property type="molecule type" value="Genomic_DNA"/>
</dbReference>
<dbReference type="Gene3D" id="3.40.190.10">
    <property type="entry name" value="Periplasmic binding protein-like II"/>
    <property type="match status" value="2"/>
</dbReference>
<evidence type="ECO:0000256" key="1">
    <source>
        <dbReference type="ARBA" id="ARBA00004196"/>
    </source>
</evidence>
<comment type="caution">
    <text evidence="5">The sequence shown here is derived from an EMBL/GenBank/DDBJ whole genome shotgun (WGS) entry which is preliminary data.</text>
</comment>
<dbReference type="RefSeq" id="WP_345412795.1">
    <property type="nucleotide sequence ID" value="NZ_BAABKX010000019.1"/>
</dbReference>
<dbReference type="SUPFAM" id="SSF53850">
    <property type="entry name" value="Periplasmic binding protein-like II"/>
    <property type="match status" value="1"/>
</dbReference>
<sequence>MNQNPPSTFQIWPGQSLAPYVQGNVLNDISDSVWTQQVQNAYLESVRNAAKPAGNYVSVPLNIHRLNNLFYNADVLEQAGVNPQSLNNPAALNDAFNTVASETNATPLAHSTQEAWTTLQLWETVFIGQHGSEAFLNLTGGNAGQHQDQIRQSLQQVKQYRQHFNADAGSISWDQANSKVINGEAAFHQQGDWAAGQYEAAENFGYRQQWNHVPFPGTNGVYSMVMDSFVYPKNNPSPDATEKFLTYCATVDAQRRFNPIKGSIPARTDVPTDPFGPFLQSQIRDFRNSENQPTTIAHGSAVVPEVKSNMEEAFASFTESWNVNATATRIRNAFQA</sequence>
<dbReference type="PANTHER" id="PTHR43649:SF28">
    <property type="entry name" value="BINDING PROTEIN COMPONENT OF ABC SUGAR TRANSPORTER-RELATED"/>
    <property type="match status" value="1"/>
</dbReference>
<name>A0AAV3UP83_9EURY</name>
<protein>
    <submittedName>
        <fullName evidence="5">ABC transporter substrate-binding protein</fullName>
    </submittedName>
</protein>
<reference evidence="5 6" key="1">
    <citation type="journal article" date="2019" name="Int. J. Syst. Evol. Microbiol.">
        <title>The Global Catalogue of Microorganisms (GCM) 10K type strain sequencing project: providing services to taxonomists for standard genome sequencing and annotation.</title>
        <authorList>
            <consortium name="The Broad Institute Genomics Platform"/>
            <consortium name="The Broad Institute Genome Sequencing Center for Infectious Disease"/>
            <person name="Wu L."/>
            <person name="Ma J."/>
        </authorList>
    </citation>
    <scope>NUCLEOTIDE SEQUENCE [LARGE SCALE GENOMIC DNA]</scope>
    <source>
        <strain evidence="5 6">JCM 17504</strain>
    </source>
</reference>
<comment type="subcellular location">
    <subcellularLocation>
        <location evidence="1">Cell envelope</location>
    </subcellularLocation>
</comment>
<dbReference type="InterPro" id="IPR006059">
    <property type="entry name" value="SBP"/>
</dbReference>
<dbReference type="Proteomes" id="UP001501729">
    <property type="component" value="Unassembled WGS sequence"/>
</dbReference>
<organism evidence="5 6">
    <name type="scientific">Haladaptatus pallidirubidus</name>
    <dbReference type="NCBI Taxonomy" id="1008152"/>
    <lineage>
        <taxon>Archaea</taxon>
        <taxon>Methanobacteriati</taxon>
        <taxon>Methanobacteriota</taxon>
        <taxon>Stenosarchaea group</taxon>
        <taxon>Halobacteria</taxon>
        <taxon>Halobacteriales</taxon>
        <taxon>Haladaptataceae</taxon>
        <taxon>Haladaptatus</taxon>
    </lineage>
</organism>
<gene>
    <name evidence="5" type="ORF">GCM10025751_47300</name>
</gene>
<keyword evidence="4" id="KW-0732">Signal</keyword>
<evidence type="ECO:0000256" key="2">
    <source>
        <dbReference type="ARBA" id="ARBA00008520"/>
    </source>
</evidence>